<gene>
    <name evidence="2" type="ORF">MPEBLZ_01705</name>
</gene>
<dbReference type="InterPro" id="IPR050229">
    <property type="entry name" value="GlpE_sulfurtransferase"/>
</dbReference>
<dbReference type="EMBL" id="LKCM01000130">
    <property type="protein sequence ID" value="KPQ43738.1"/>
    <property type="molecule type" value="Genomic_DNA"/>
</dbReference>
<sequence>MQRFKIIILSIAVLAIFSGCVSDTKPAVKNQYTDISVQQAKEMIDRQEVFILDVRTEGEYAAGHIKGSTLLAVQDIPKQELVEKLKEIPKDRKILVYCRSGARSAKASGILAENGFARVYNMQGGITEWMNAGYEVEI</sequence>
<dbReference type="SUPFAM" id="SSF52821">
    <property type="entry name" value="Rhodanese/Cell cycle control phosphatase"/>
    <property type="match status" value="1"/>
</dbReference>
<dbReference type="InterPro" id="IPR036873">
    <property type="entry name" value="Rhodanese-like_dom_sf"/>
</dbReference>
<dbReference type="PROSITE" id="PS50206">
    <property type="entry name" value="RHODANESE_3"/>
    <property type="match status" value="1"/>
</dbReference>
<name>A0A0N8KR23_9EURY</name>
<evidence type="ECO:0000313" key="2">
    <source>
        <dbReference type="EMBL" id="KPQ43738.1"/>
    </source>
</evidence>
<dbReference type="CDD" id="cd00158">
    <property type="entry name" value="RHOD"/>
    <property type="match status" value="1"/>
</dbReference>
<dbReference type="SMART" id="SM00450">
    <property type="entry name" value="RHOD"/>
    <property type="match status" value="1"/>
</dbReference>
<feature type="domain" description="Rhodanese" evidence="1">
    <location>
        <begin position="45"/>
        <end position="138"/>
    </location>
</feature>
<protein>
    <submittedName>
        <fullName evidence="2">Molybdopterin biosynthesis protein</fullName>
    </submittedName>
</protein>
<dbReference type="PROSITE" id="PS51257">
    <property type="entry name" value="PROKAR_LIPOPROTEIN"/>
    <property type="match status" value="1"/>
</dbReference>
<evidence type="ECO:0000259" key="1">
    <source>
        <dbReference type="PROSITE" id="PS50206"/>
    </source>
</evidence>
<dbReference type="FunFam" id="3.40.250.10:FF:000049">
    <property type="entry name" value="Phage shock protein E"/>
    <property type="match status" value="1"/>
</dbReference>
<dbReference type="InterPro" id="IPR001763">
    <property type="entry name" value="Rhodanese-like_dom"/>
</dbReference>
<proteinExistence type="predicted"/>
<evidence type="ECO:0000313" key="3">
    <source>
        <dbReference type="Proteomes" id="UP000050360"/>
    </source>
</evidence>
<dbReference type="Pfam" id="PF00581">
    <property type="entry name" value="Rhodanese"/>
    <property type="match status" value="1"/>
</dbReference>
<dbReference type="AlphaFoldDB" id="A0A0N8KR23"/>
<comment type="caution">
    <text evidence="2">The sequence shown here is derived from an EMBL/GenBank/DDBJ whole genome shotgun (WGS) entry which is preliminary data.</text>
</comment>
<reference evidence="2 3" key="1">
    <citation type="submission" date="2015-09" db="EMBL/GenBank/DDBJ databases">
        <title>A metagenomics-based metabolic model of nitrate-dependent anaerobic oxidation of methane by Methanoperedens-like archaea.</title>
        <authorList>
            <person name="Arshad A."/>
            <person name="Speth D.R."/>
            <person name="De Graaf R.M."/>
            <person name="Op Den Camp H.J."/>
            <person name="Jetten M.S."/>
            <person name="Welte C.U."/>
        </authorList>
    </citation>
    <scope>NUCLEOTIDE SEQUENCE [LARGE SCALE GENOMIC DNA]</scope>
</reference>
<dbReference type="PANTHER" id="PTHR43031:SF1">
    <property type="entry name" value="PYRIDINE NUCLEOTIDE-DISULPHIDE OXIDOREDUCTASE"/>
    <property type="match status" value="1"/>
</dbReference>
<dbReference type="Gene3D" id="3.40.250.10">
    <property type="entry name" value="Rhodanese-like domain"/>
    <property type="match status" value="1"/>
</dbReference>
<dbReference type="Proteomes" id="UP000050360">
    <property type="component" value="Unassembled WGS sequence"/>
</dbReference>
<accession>A0A0N8KR23</accession>
<dbReference type="PANTHER" id="PTHR43031">
    <property type="entry name" value="FAD-DEPENDENT OXIDOREDUCTASE"/>
    <property type="match status" value="1"/>
</dbReference>
<organism evidence="2 3">
    <name type="scientific">Candidatus Methanoperedens nitratireducens</name>
    <dbReference type="NCBI Taxonomy" id="1392998"/>
    <lineage>
        <taxon>Archaea</taxon>
        <taxon>Methanobacteriati</taxon>
        <taxon>Methanobacteriota</taxon>
        <taxon>Stenosarchaea group</taxon>
        <taxon>Methanomicrobia</taxon>
        <taxon>Methanosarcinales</taxon>
        <taxon>ANME-2 cluster</taxon>
        <taxon>Candidatus Methanoperedentaceae</taxon>
        <taxon>Candidatus Methanoperedens</taxon>
    </lineage>
</organism>